<feature type="region of interest" description="Disordered" evidence="1">
    <location>
        <begin position="59"/>
        <end position="86"/>
    </location>
</feature>
<evidence type="ECO:0000313" key="3">
    <source>
        <dbReference type="Proteomes" id="UP001066276"/>
    </source>
</evidence>
<protein>
    <submittedName>
        <fullName evidence="2">Uncharacterized protein</fullName>
    </submittedName>
</protein>
<dbReference type="AlphaFoldDB" id="A0AAV7T294"/>
<evidence type="ECO:0000256" key="1">
    <source>
        <dbReference type="SAM" id="MobiDB-lite"/>
    </source>
</evidence>
<comment type="caution">
    <text evidence="2">The sequence shown here is derived from an EMBL/GenBank/DDBJ whole genome shotgun (WGS) entry which is preliminary data.</text>
</comment>
<dbReference type="EMBL" id="JANPWB010000007">
    <property type="protein sequence ID" value="KAJ1170614.1"/>
    <property type="molecule type" value="Genomic_DNA"/>
</dbReference>
<evidence type="ECO:0000313" key="2">
    <source>
        <dbReference type="EMBL" id="KAJ1170614.1"/>
    </source>
</evidence>
<sequence length="86" mass="8962">MVQRPGCGYRQADTGGGDRGPGLHQTERPRTWRRGPPARVGLLREESGVAVAAPPLVGRGEFCGARSSDGSDQGPPQLPWTAAPGS</sequence>
<name>A0AAV7T294_PLEWA</name>
<reference evidence="2" key="1">
    <citation type="journal article" date="2022" name="bioRxiv">
        <title>Sequencing and chromosome-scale assembly of the giantPleurodeles waltlgenome.</title>
        <authorList>
            <person name="Brown T."/>
            <person name="Elewa A."/>
            <person name="Iarovenko S."/>
            <person name="Subramanian E."/>
            <person name="Araus A.J."/>
            <person name="Petzold A."/>
            <person name="Susuki M."/>
            <person name="Suzuki K.-i.T."/>
            <person name="Hayashi T."/>
            <person name="Toyoda A."/>
            <person name="Oliveira C."/>
            <person name="Osipova E."/>
            <person name="Leigh N.D."/>
            <person name="Simon A."/>
            <person name="Yun M.H."/>
        </authorList>
    </citation>
    <scope>NUCLEOTIDE SEQUENCE</scope>
    <source>
        <strain evidence="2">20211129_DDA</strain>
        <tissue evidence="2">Liver</tissue>
    </source>
</reference>
<proteinExistence type="predicted"/>
<accession>A0AAV7T294</accession>
<keyword evidence="3" id="KW-1185">Reference proteome</keyword>
<feature type="region of interest" description="Disordered" evidence="1">
    <location>
        <begin position="1"/>
        <end position="36"/>
    </location>
</feature>
<organism evidence="2 3">
    <name type="scientific">Pleurodeles waltl</name>
    <name type="common">Iberian ribbed newt</name>
    <dbReference type="NCBI Taxonomy" id="8319"/>
    <lineage>
        <taxon>Eukaryota</taxon>
        <taxon>Metazoa</taxon>
        <taxon>Chordata</taxon>
        <taxon>Craniata</taxon>
        <taxon>Vertebrata</taxon>
        <taxon>Euteleostomi</taxon>
        <taxon>Amphibia</taxon>
        <taxon>Batrachia</taxon>
        <taxon>Caudata</taxon>
        <taxon>Salamandroidea</taxon>
        <taxon>Salamandridae</taxon>
        <taxon>Pleurodelinae</taxon>
        <taxon>Pleurodeles</taxon>
    </lineage>
</organism>
<dbReference type="Proteomes" id="UP001066276">
    <property type="component" value="Chromosome 4_1"/>
</dbReference>
<gene>
    <name evidence="2" type="ORF">NDU88_002487</name>
</gene>